<reference evidence="9 10" key="1">
    <citation type="submission" date="2019-03" db="EMBL/GenBank/DDBJ databases">
        <title>Genomic Encyclopedia of Type Strains, Phase IV (KMG-IV): sequencing the most valuable type-strain genomes for metagenomic binning, comparative biology and taxonomic classification.</title>
        <authorList>
            <person name="Goeker M."/>
        </authorList>
    </citation>
    <scope>NUCLEOTIDE SEQUENCE [LARGE SCALE GENOMIC DNA]</scope>
    <source>
        <strain evidence="9 10">DSM 9035</strain>
    </source>
</reference>
<dbReference type="GO" id="GO:0003886">
    <property type="term" value="F:DNA (cytosine-5-)-methyltransferase activity"/>
    <property type="evidence" value="ECO:0007669"/>
    <property type="project" value="UniProtKB-EC"/>
</dbReference>
<dbReference type="Gene3D" id="3.90.120.10">
    <property type="entry name" value="DNA Methylase, subunit A, domain 2"/>
    <property type="match status" value="1"/>
</dbReference>
<evidence type="ECO:0000256" key="3">
    <source>
        <dbReference type="ARBA" id="ARBA00022691"/>
    </source>
</evidence>
<keyword evidence="10" id="KW-1185">Reference proteome</keyword>
<dbReference type="GO" id="GO:0044027">
    <property type="term" value="P:negative regulation of gene expression via chromosomal CpG island methylation"/>
    <property type="evidence" value="ECO:0007669"/>
    <property type="project" value="TreeGrafter"/>
</dbReference>
<evidence type="ECO:0000256" key="8">
    <source>
        <dbReference type="RuleBase" id="RU000417"/>
    </source>
</evidence>
<dbReference type="SUPFAM" id="SSF53335">
    <property type="entry name" value="S-adenosyl-L-methionine-dependent methyltransferases"/>
    <property type="match status" value="1"/>
</dbReference>
<name>A0A4V2UXH6_9HYPH</name>
<comment type="similarity">
    <text evidence="6 7">Belongs to the class I-like SAM-binding methyltransferase superfamily. C5-methyltransferase family.</text>
</comment>
<keyword evidence="3 6" id="KW-0949">S-adenosyl-L-methionine</keyword>
<evidence type="ECO:0000256" key="7">
    <source>
        <dbReference type="RuleBase" id="RU000416"/>
    </source>
</evidence>
<keyword evidence="4" id="KW-0680">Restriction system</keyword>
<dbReference type="InterPro" id="IPR018117">
    <property type="entry name" value="C5_DNA_meth_AS"/>
</dbReference>
<comment type="catalytic activity">
    <reaction evidence="5 8">
        <text>a 2'-deoxycytidine in DNA + S-adenosyl-L-methionine = a 5-methyl-2'-deoxycytidine in DNA + S-adenosyl-L-homocysteine + H(+)</text>
        <dbReference type="Rhea" id="RHEA:13681"/>
        <dbReference type="Rhea" id="RHEA-COMP:11369"/>
        <dbReference type="Rhea" id="RHEA-COMP:11370"/>
        <dbReference type="ChEBI" id="CHEBI:15378"/>
        <dbReference type="ChEBI" id="CHEBI:57856"/>
        <dbReference type="ChEBI" id="CHEBI:59789"/>
        <dbReference type="ChEBI" id="CHEBI:85452"/>
        <dbReference type="ChEBI" id="CHEBI:85454"/>
        <dbReference type="EC" id="2.1.1.37"/>
    </reaction>
</comment>
<dbReference type="InterPro" id="IPR029063">
    <property type="entry name" value="SAM-dependent_MTases_sf"/>
</dbReference>
<dbReference type="InterPro" id="IPR031303">
    <property type="entry name" value="C5_meth_CS"/>
</dbReference>
<keyword evidence="2 6" id="KW-0808">Transferase</keyword>
<dbReference type="OrthoDB" id="9813719at2"/>
<dbReference type="PROSITE" id="PS51679">
    <property type="entry name" value="SAM_MT_C5"/>
    <property type="match status" value="1"/>
</dbReference>
<dbReference type="GO" id="GO:0009307">
    <property type="term" value="P:DNA restriction-modification system"/>
    <property type="evidence" value="ECO:0007669"/>
    <property type="project" value="UniProtKB-KW"/>
</dbReference>
<evidence type="ECO:0000256" key="6">
    <source>
        <dbReference type="PROSITE-ProRule" id="PRU01016"/>
    </source>
</evidence>
<keyword evidence="1 6" id="KW-0489">Methyltransferase</keyword>
<evidence type="ECO:0000256" key="1">
    <source>
        <dbReference type="ARBA" id="ARBA00022603"/>
    </source>
</evidence>
<dbReference type="PROSITE" id="PS00095">
    <property type="entry name" value="C5_MTASE_2"/>
    <property type="match status" value="1"/>
</dbReference>
<evidence type="ECO:0000256" key="5">
    <source>
        <dbReference type="ARBA" id="ARBA00047422"/>
    </source>
</evidence>
<proteinExistence type="inferred from homology"/>
<protein>
    <recommendedName>
        <fullName evidence="8">Cytosine-specific methyltransferase</fullName>
        <ecNumber evidence="8">2.1.1.37</ecNumber>
    </recommendedName>
</protein>
<dbReference type="RefSeq" id="WP_132032819.1">
    <property type="nucleotide sequence ID" value="NZ_SMAI01000009.1"/>
</dbReference>
<evidence type="ECO:0000256" key="4">
    <source>
        <dbReference type="ARBA" id="ARBA00022747"/>
    </source>
</evidence>
<dbReference type="AlphaFoldDB" id="A0A4V2UXH6"/>
<feature type="active site" evidence="6">
    <location>
        <position position="74"/>
    </location>
</feature>
<evidence type="ECO:0000313" key="10">
    <source>
        <dbReference type="Proteomes" id="UP000294664"/>
    </source>
</evidence>
<dbReference type="InterPro" id="IPR001525">
    <property type="entry name" value="C5_MeTfrase"/>
</dbReference>
<dbReference type="GO" id="GO:0003677">
    <property type="term" value="F:DNA binding"/>
    <property type="evidence" value="ECO:0007669"/>
    <property type="project" value="TreeGrafter"/>
</dbReference>
<dbReference type="PRINTS" id="PR00105">
    <property type="entry name" value="C5METTRFRASE"/>
</dbReference>
<dbReference type="EMBL" id="SMAI01000009">
    <property type="protein sequence ID" value="TCT03538.1"/>
    <property type="molecule type" value="Genomic_DNA"/>
</dbReference>
<dbReference type="NCBIfam" id="TIGR00675">
    <property type="entry name" value="dcm"/>
    <property type="match status" value="1"/>
</dbReference>
<dbReference type="InterPro" id="IPR050390">
    <property type="entry name" value="C5-Methyltransferase"/>
</dbReference>
<evidence type="ECO:0000256" key="2">
    <source>
        <dbReference type="ARBA" id="ARBA00022679"/>
    </source>
</evidence>
<dbReference type="PROSITE" id="PS00094">
    <property type="entry name" value="C5_MTASE_1"/>
    <property type="match status" value="1"/>
</dbReference>
<comment type="caution">
    <text evidence="9">The sequence shown here is derived from an EMBL/GenBank/DDBJ whole genome shotgun (WGS) entry which is preliminary data.</text>
</comment>
<accession>A0A4V2UXH6</accession>
<dbReference type="Gene3D" id="3.40.50.150">
    <property type="entry name" value="Vaccinia Virus protein VP39"/>
    <property type="match status" value="1"/>
</dbReference>
<evidence type="ECO:0000313" key="9">
    <source>
        <dbReference type="EMBL" id="TCT03538.1"/>
    </source>
</evidence>
<gene>
    <name evidence="9" type="ORF">EDC64_10988</name>
</gene>
<dbReference type="Proteomes" id="UP000294664">
    <property type="component" value="Unassembled WGS sequence"/>
</dbReference>
<organism evidence="9 10">
    <name type="scientific">Aquabacter spiritensis</name>
    <dbReference type="NCBI Taxonomy" id="933073"/>
    <lineage>
        <taxon>Bacteria</taxon>
        <taxon>Pseudomonadati</taxon>
        <taxon>Pseudomonadota</taxon>
        <taxon>Alphaproteobacteria</taxon>
        <taxon>Hyphomicrobiales</taxon>
        <taxon>Xanthobacteraceae</taxon>
        <taxon>Aquabacter</taxon>
    </lineage>
</organism>
<dbReference type="EC" id="2.1.1.37" evidence="8"/>
<dbReference type="Pfam" id="PF00145">
    <property type="entry name" value="DNA_methylase"/>
    <property type="match status" value="2"/>
</dbReference>
<sequence length="333" mass="36551">MKHTSIDLFSGAGGLSLGLECAGFESLFAVDTDADAIETYQSVFPDAKVHNGDIRDVDFREWRGIDLIAGGPPCQPFSIGGLRRAWDDHRDMLPEFVRVVREVQPRAFIMENVPGLVSFSSYLATVMAPLSELYRIFGPQVFNAADYGVPQSRRRMIIVGIRDAIAFRFPEGDHTLHVPAGTVLTSEPLGRPNPSKIVFARNPDLRPNPYHGQLFNGGGRPIDLKRPAPTILASAGGNKTHFLDLEDRVPRYHRYLALGGAPYRGELSGARRLTVAESAALQSFPPQVQFAGRTSSQYRQVGNAVPPKVAQAIGNSLMEQVFSQSVRRKRVAA</sequence>
<dbReference type="PANTHER" id="PTHR10629:SF52">
    <property type="entry name" value="DNA (CYTOSINE-5)-METHYLTRANSFERASE 1"/>
    <property type="match status" value="1"/>
</dbReference>
<dbReference type="PANTHER" id="PTHR10629">
    <property type="entry name" value="CYTOSINE-SPECIFIC METHYLTRANSFERASE"/>
    <property type="match status" value="1"/>
</dbReference>
<dbReference type="GO" id="GO:0032259">
    <property type="term" value="P:methylation"/>
    <property type="evidence" value="ECO:0007669"/>
    <property type="project" value="UniProtKB-KW"/>
</dbReference>